<name>A0A178M8W6_9CHLR</name>
<accession>A0A178M8W6</accession>
<dbReference type="PROSITE" id="PS51746">
    <property type="entry name" value="PPM_2"/>
    <property type="match status" value="1"/>
</dbReference>
<dbReference type="InterPro" id="IPR036457">
    <property type="entry name" value="PPM-type-like_dom_sf"/>
</dbReference>
<dbReference type="AlphaFoldDB" id="A0A178M8W6"/>
<dbReference type="SMART" id="SM00331">
    <property type="entry name" value="PP2C_SIG"/>
    <property type="match status" value="1"/>
</dbReference>
<feature type="domain" description="PPM-type phosphatase" evidence="1">
    <location>
        <begin position="6"/>
        <end position="191"/>
    </location>
</feature>
<keyword evidence="3" id="KW-1185">Reference proteome</keyword>
<dbReference type="SUPFAM" id="SSF81606">
    <property type="entry name" value="PP2C-like"/>
    <property type="match status" value="1"/>
</dbReference>
<dbReference type="PANTHER" id="PTHR35801:SF1">
    <property type="entry name" value="PHOSPHOSERINE PHOSPHATASE RSBX"/>
    <property type="match status" value="1"/>
</dbReference>
<organism evidence="2 3">
    <name type="scientific">Chloroflexus islandicus</name>
    <dbReference type="NCBI Taxonomy" id="1707952"/>
    <lineage>
        <taxon>Bacteria</taxon>
        <taxon>Bacillati</taxon>
        <taxon>Chloroflexota</taxon>
        <taxon>Chloroflexia</taxon>
        <taxon>Chloroflexales</taxon>
        <taxon>Chloroflexineae</taxon>
        <taxon>Chloroflexaceae</taxon>
        <taxon>Chloroflexus</taxon>
    </lineage>
</organism>
<dbReference type="EMBL" id="LWQS01000060">
    <property type="protein sequence ID" value="OAN44973.1"/>
    <property type="molecule type" value="Genomic_DNA"/>
</dbReference>
<protein>
    <submittedName>
        <fullName evidence="2">Stage II sporulation protein E</fullName>
    </submittedName>
</protein>
<dbReference type="InterPro" id="IPR001932">
    <property type="entry name" value="PPM-type_phosphatase-like_dom"/>
</dbReference>
<dbReference type="Pfam" id="PF07228">
    <property type="entry name" value="SpoIIE"/>
    <property type="match status" value="1"/>
</dbReference>
<gene>
    <name evidence="2" type="ORF">A6A03_02120</name>
</gene>
<evidence type="ECO:0000259" key="1">
    <source>
        <dbReference type="PROSITE" id="PS51746"/>
    </source>
</evidence>
<sequence>MKLVWGAALRPKLGQSVSGDAYVVLPYDDDRLLAAVIDGLGGGDAAAEAARRAVAVLESDPAGDLMDLMRRADRALVGSRGAVMALLRLDARMRTAEFVGVGNIGAQVYSDVLIKPISKNGIVGYRLPQLLRLSYTYNSGDTFVLYSDGISSRFTTESPPDLHRSPQQIADEILARFGKDNDDATVVVVRSE</sequence>
<reference evidence="2 3" key="1">
    <citation type="submission" date="2016-04" db="EMBL/GenBank/DDBJ databases">
        <title>Chloroflexus islandicus sp. nov., a thermophilic filamentous anoxygenic phototrophic bacterium from geyser Strokkur (Iceland).</title>
        <authorList>
            <person name="Gaisin V.A."/>
            <person name="Kalashnikov A.M."/>
            <person name="Sukhacheva M.V."/>
            <person name="Grouzdev D.S."/>
            <person name="Ivanov T.M."/>
            <person name="Kuznetsov B."/>
            <person name="Gorlenko V.M."/>
        </authorList>
    </citation>
    <scope>NUCLEOTIDE SEQUENCE [LARGE SCALE GENOMIC DNA]</scope>
    <source>
        <strain evidence="3">isl-2</strain>
    </source>
</reference>
<comment type="caution">
    <text evidence="2">The sequence shown here is derived from an EMBL/GenBank/DDBJ whole genome shotgun (WGS) entry which is preliminary data.</text>
</comment>
<dbReference type="InterPro" id="IPR039248">
    <property type="entry name" value="Ptase_RsbX"/>
</dbReference>
<evidence type="ECO:0000313" key="2">
    <source>
        <dbReference type="EMBL" id="OAN44973.1"/>
    </source>
</evidence>
<dbReference type="PANTHER" id="PTHR35801">
    <property type="entry name" value="PHOSPHOSERINE PHOSPHATASE RSBX"/>
    <property type="match status" value="1"/>
</dbReference>
<dbReference type="STRING" id="1707952.A6A03_02120"/>
<evidence type="ECO:0000313" key="3">
    <source>
        <dbReference type="Proteomes" id="UP000078287"/>
    </source>
</evidence>
<dbReference type="OrthoDB" id="479131at2"/>
<proteinExistence type="predicted"/>
<dbReference type="Gene3D" id="3.60.40.10">
    <property type="entry name" value="PPM-type phosphatase domain"/>
    <property type="match status" value="1"/>
</dbReference>
<dbReference type="Proteomes" id="UP000078287">
    <property type="component" value="Unassembled WGS sequence"/>
</dbReference>
<dbReference type="RefSeq" id="WP_066788202.1">
    <property type="nucleotide sequence ID" value="NZ_LWQS01000060.1"/>
</dbReference>